<accession>A0A2P2PJE8</accession>
<sequence length="29" mass="3529">MRMLLLCNRSCEILNNFNGRILYASCWFF</sequence>
<reference evidence="1" key="1">
    <citation type="submission" date="2018-02" db="EMBL/GenBank/DDBJ databases">
        <title>Rhizophora mucronata_Transcriptome.</title>
        <authorList>
            <person name="Meera S.P."/>
            <person name="Sreeshan A."/>
            <person name="Augustine A."/>
        </authorList>
    </citation>
    <scope>NUCLEOTIDE SEQUENCE</scope>
    <source>
        <tissue evidence="1">Leaf</tissue>
    </source>
</reference>
<dbReference type="EMBL" id="GGEC01074305">
    <property type="protein sequence ID" value="MBX54789.1"/>
    <property type="molecule type" value="Transcribed_RNA"/>
</dbReference>
<name>A0A2P2PJE8_RHIMU</name>
<evidence type="ECO:0000313" key="1">
    <source>
        <dbReference type="EMBL" id="MBX54789.1"/>
    </source>
</evidence>
<dbReference type="AlphaFoldDB" id="A0A2P2PJE8"/>
<proteinExistence type="predicted"/>
<organism evidence="1">
    <name type="scientific">Rhizophora mucronata</name>
    <name type="common">Asiatic mangrove</name>
    <dbReference type="NCBI Taxonomy" id="61149"/>
    <lineage>
        <taxon>Eukaryota</taxon>
        <taxon>Viridiplantae</taxon>
        <taxon>Streptophyta</taxon>
        <taxon>Embryophyta</taxon>
        <taxon>Tracheophyta</taxon>
        <taxon>Spermatophyta</taxon>
        <taxon>Magnoliopsida</taxon>
        <taxon>eudicotyledons</taxon>
        <taxon>Gunneridae</taxon>
        <taxon>Pentapetalae</taxon>
        <taxon>rosids</taxon>
        <taxon>fabids</taxon>
        <taxon>Malpighiales</taxon>
        <taxon>Rhizophoraceae</taxon>
        <taxon>Rhizophora</taxon>
    </lineage>
</organism>
<protein>
    <submittedName>
        <fullName evidence="1">Uncharacterized protein</fullName>
    </submittedName>
</protein>